<feature type="compositionally biased region" description="Polar residues" evidence="6">
    <location>
        <begin position="64"/>
        <end position="78"/>
    </location>
</feature>
<comment type="subcellular location">
    <subcellularLocation>
        <location evidence="1">Nucleus</location>
    </subcellularLocation>
</comment>
<keyword evidence="4" id="KW-0862">Zinc</keyword>
<name>A0A388L8F6_CHABU</name>
<evidence type="ECO:0000256" key="5">
    <source>
        <dbReference type="ARBA" id="ARBA00023242"/>
    </source>
</evidence>
<feature type="domain" description="Oberon-like PHD finger" evidence="7">
    <location>
        <begin position="552"/>
        <end position="644"/>
    </location>
</feature>
<evidence type="ECO:0000256" key="2">
    <source>
        <dbReference type="ARBA" id="ARBA00022723"/>
    </source>
</evidence>
<dbReference type="GO" id="GO:0010048">
    <property type="term" value="P:vernalization response"/>
    <property type="evidence" value="ECO:0007669"/>
    <property type="project" value="InterPro"/>
</dbReference>
<dbReference type="Proteomes" id="UP000265515">
    <property type="component" value="Unassembled WGS sequence"/>
</dbReference>
<evidence type="ECO:0000313" key="9">
    <source>
        <dbReference type="Proteomes" id="UP000265515"/>
    </source>
</evidence>
<dbReference type="Gramene" id="GBG78564">
    <property type="protein sequence ID" value="GBG78564"/>
    <property type="gene ID" value="CBR_g27788"/>
</dbReference>
<dbReference type="GO" id="GO:0005634">
    <property type="term" value="C:nucleus"/>
    <property type="evidence" value="ECO:0007669"/>
    <property type="project" value="UniProtKB-SubCell"/>
</dbReference>
<sequence length="645" mass="68570">MTLLCSSSPVRLLGSRVWRGNEKKSIGSSTVTNSGLSPQLGKGIEEKMGIRGRKTRTTAAKGDQVSNNILASGRQSYSGECESGPHQLRDSQLTTPSSDMGVGEEVELRRPVKRICLALPGNGKEGGGRGRERKGRARQSAATKRTEAAHLDLGIENASHEKKRGQTAARKWNSRGAQSQGAVKQGRLRSQKRRKNNTQDGVLMARLRASLSTAQGSSMADDAGECTGGNIVEYHRNRTDDGKHRSVQNGKNMLMDGIGDQDESGRVDERCRDGDGNGNSSSDEYDVERLCYDEERGGTEEASTVASGATNSGGGRGKRKYPRTAGVAEPYYPQRHLVIEAAGGDSKSLQILQSMTNFDICEMLRKETGIDYIRHKLSKLHLMTRLFKVIACKRLKKARKKGLGIVDGGGEEGEEDDEEEAEGGGSGLGVEPATSSGGSGSSKLDFLGGQPLSASVNGETNGGMGKPQRSKGRGIGNGDGLRGSHSIGDFKVGEGPELRGAATMVESAFGAQKTARKSSARIPAAGVRGSQGLRGRGGELGRGGLCVCRNVVCGEVLGKGDTYCRWCSCVLCHRFEGEKEEPGLWVQCTGISANGSRCKAYCHIECALSRNMAGVVMVDLEDGVRMPLDGQYKCLECGCVTGLLG</sequence>
<dbReference type="OrthoDB" id="1925343at2759"/>
<dbReference type="InterPro" id="IPR032881">
    <property type="entry name" value="Oberon-like_PHD"/>
</dbReference>
<evidence type="ECO:0000256" key="4">
    <source>
        <dbReference type="ARBA" id="ARBA00022833"/>
    </source>
</evidence>
<dbReference type="EMBL" id="BFEA01000298">
    <property type="protein sequence ID" value="GBG78564.1"/>
    <property type="molecule type" value="Genomic_DNA"/>
</dbReference>
<feature type="region of interest" description="Disordered" evidence="6">
    <location>
        <begin position="403"/>
        <end position="494"/>
    </location>
</feature>
<evidence type="ECO:0000256" key="6">
    <source>
        <dbReference type="SAM" id="MobiDB-lite"/>
    </source>
</evidence>
<feature type="region of interest" description="Disordered" evidence="6">
    <location>
        <begin position="24"/>
        <end position="105"/>
    </location>
</feature>
<feature type="compositionally biased region" description="Basic and acidic residues" evidence="6">
    <location>
        <begin position="234"/>
        <end position="244"/>
    </location>
</feature>
<feature type="compositionally biased region" description="Acidic residues" evidence="6">
    <location>
        <begin position="409"/>
        <end position="422"/>
    </location>
</feature>
<keyword evidence="2" id="KW-0479">Metal-binding</keyword>
<keyword evidence="5" id="KW-0539">Nucleus</keyword>
<protein>
    <recommendedName>
        <fullName evidence="7">Oberon-like PHD finger domain-containing protein</fullName>
    </recommendedName>
</protein>
<dbReference type="Pfam" id="PF07227">
    <property type="entry name" value="PHD_Oberon"/>
    <property type="match status" value="1"/>
</dbReference>
<feature type="compositionally biased region" description="Basic and acidic residues" evidence="6">
    <location>
        <begin position="263"/>
        <end position="275"/>
    </location>
</feature>
<dbReference type="AlphaFoldDB" id="A0A388L8F6"/>
<feature type="region of interest" description="Disordered" evidence="6">
    <location>
        <begin position="234"/>
        <end position="322"/>
    </location>
</feature>
<evidence type="ECO:0000259" key="7">
    <source>
        <dbReference type="Pfam" id="PF07227"/>
    </source>
</evidence>
<proteinExistence type="predicted"/>
<dbReference type="PANTHER" id="PTHR46286:SF1">
    <property type="entry name" value="VIN3-LIKE PROTEIN 1"/>
    <property type="match status" value="1"/>
</dbReference>
<feature type="compositionally biased region" description="Polar residues" evidence="6">
    <location>
        <begin position="26"/>
        <end position="37"/>
    </location>
</feature>
<feature type="region of interest" description="Disordered" evidence="6">
    <location>
        <begin position="119"/>
        <end position="201"/>
    </location>
</feature>
<dbReference type="GO" id="GO:0008270">
    <property type="term" value="F:zinc ion binding"/>
    <property type="evidence" value="ECO:0007669"/>
    <property type="project" value="UniProtKB-KW"/>
</dbReference>
<evidence type="ECO:0000256" key="3">
    <source>
        <dbReference type="ARBA" id="ARBA00022771"/>
    </source>
</evidence>
<gene>
    <name evidence="8" type="ORF">CBR_g27788</name>
</gene>
<evidence type="ECO:0000313" key="8">
    <source>
        <dbReference type="EMBL" id="GBG78564.1"/>
    </source>
</evidence>
<accession>A0A388L8F6</accession>
<reference evidence="8 9" key="1">
    <citation type="journal article" date="2018" name="Cell">
        <title>The Chara Genome: Secondary Complexity and Implications for Plant Terrestrialization.</title>
        <authorList>
            <person name="Nishiyama T."/>
            <person name="Sakayama H."/>
            <person name="Vries J.D."/>
            <person name="Buschmann H."/>
            <person name="Saint-Marcoux D."/>
            <person name="Ullrich K.K."/>
            <person name="Haas F.B."/>
            <person name="Vanderstraeten L."/>
            <person name="Becker D."/>
            <person name="Lang D."/>
            <person name="Vosolsobe S."/>
            <person name="Rombauts S."/>
            <person name="Wilhelmsson P.K.I."/>
            <person name="Janitza P."/>
            <person name="Kern R."/>
            <person name="Heyl A."/>
            <person name="Rumpler F."/>
            <person name="Villalobos L.I.A.C."/>
            <person name="Clay J.M."/>
            <person name="Skokan R."/>
            <person name="Toyoda A."/>
            <person name="Suzuki Y."/>
            <person name="Kagoshima H."/>
            <person name="Schijlen E."/>
            <person name="Tajeshwar N."/>
            <person name="Catarino B."/>
            <person name="Hetherington A.J."/>
            <person name="Saltykova A."/>
            <person name="Bonnot C."/>
            <person name="Breuninger H."/>
            <person name="Symeonidi A."/>
            <person name="Radhakrishnan G.V."/>
            <person name="Van Nieuwerburgh F."/>
            <person name="Deforce D."/>
            <person name="Chang C."/>
            <person name="Karol K.G."/>
            <person name="Hedrich R."/>
            <person name="Ulvskov P."/>
            <person name="Glockner G."/>
            <person name="Delwiche C.F."/>
            <person name="Petrasek J."/>
            <person name="Van de Peer Y."/>
            <person name="Friml J."/>
            <person name="Beilby M."/>
            <person name="Dolan L."/>
            <person name="Kohara Y."/>
            <person name="Sugano S."/>
            <person name="Fujiyama A."/>
            <person name="Delaux P.-M."/>
            <person name="Quint M."/>
            <person name="TheiBen G."/>
            <person name="Hagemann M."/>
            <person name="Harholt J."/>
            <person name="Dunand C."/>
            <person name="Zachgo S."/>
            <person name="Langdale J."/>
            <person name="Maumus F."/>
            <person name="Straeten D.V.D."/>
            <person name="Gould S.B."/>
            <person name="Rensing S.A."/>
        </authorList>
    </citation>
    <scope>NUCLEOTIDE SEQUENCE [LARGE SCALE GENOMIC DNA]</scope>
    <source>
        <strain evidence="8 9">S276</strain>
    </source>
</reference>
<keyword evidence="3" id="KW-0863">Zinc-finger</keyword>
<keyword evidence="9" id="KW-1185">Reference proteome</keyword>
<feature type="compositionally biased region" description="Basic residues" evidence="6">
    <location>
        <begin position="186"/>
        <end position="196"/>
    </location>
</feature>
<dbReference type="GO" id="GO:0040029">
    <property type="term" value="P:epigenetic regulation of gene expression"/>
    <property type="evidence" value="ECO:0007669"/>
    <property type="project" value="InterPro"/>
</dbReference>
<organism evidence="8 9">
    <name type="scientific">Chara braunii</name>
    <name type="common">Braun's stonewort</name>
    <dbReference type="NCBI Taxonomy" id="69332"/>
    <lineage>
        <taxon>Eukaryota</taxon>
        <taxon>Viridiplantae</taxon>
        <taxon>Streptophyta</taxon>
        <taxon>Charophyceae</taxon>
        <taxon>Charales</taxon>
        <taxon>Characeae</taxon>
        <taxon>Chara</taxon>
    </lineage>
</organism>
<feature type="compositionally biased region" description="Basic and acidic residues" evidence="6">
    <location>
        <begin position="287"/>
        <end position="299"/>
    </location>
</feature>
<dbReference type="PANTHER" id="PTHR46286">
    <property type="entry name" value="VIN3-LIKE PROTEIN 2-RELATED"/>
    <property type="match status" value="1"/>
</dbReference>
<feature type="compositionally biased region" description="Polar residues" evidence="6">
    <location>
        <begin position="301"/>
        <end position="310"/>
    </location>
</feature>
<comment type="caution">
    <text evidence="8">The sequence shown here is derived from an EMBL/GenBank/DDBJ whole genome shotgun (WGS) entry which is preliminary data.</text>
</comment>
<dbReference type="InterPro" id="IPR044514">
    <property type="entry name" value="VIN3-like"/>
</dbReference>
<evidence type="ECO:0000256" key="1">
    <source>
        <dbReference type="ARBA" id="ARBA00004123"/>
    </source>
</evidence>